<feature type="region of interest" description="Disordered" evidence="1">
    <location>
        <begin position="31"/>
        <end position="66"/>
    </location>
</feature>
<keyword evidence="3" id="KW-1185">Reference proteome</keyword>
<dbReference type="OrthoDB" id="9909311at2759"/>
<accession>A0A168EJL1</accession>
<evidence type="ECO:0000313" key="2">
    <source>
        <dbReference type="EMBL" id="OAA73891.1"/>
    </source>
</evidence>
<keyword evidence="2" id="KW-0238">DNA-binding</keyword>
<dbReference type="EMBL" id="AZHB01000001">
    <property type="protein sequence ID" value="OAA73891.1"/>
    <property type="molecule type" value="Genomic_DNA"/>
</dbReference>
<name>A0A168EJL1_CORFA</name>
<evidence type="ECO:0000256" key="1">
    <source>
        <dbReference type="SAM" id="MobiDB-lite"/>
    </source>
</evidence>
<sequence>MELDYTSQANTGSTDSVLMTPRNINAVCKQESPAAADTMASIPDRGDDGKVSKVGAGISRTAPSSEDAQRAAATLLNYLQNLGQSGQFDHEYSAIMQLTRKLDIQPRHFAQHGTGGLARIVEGEVDLITAGGGRGN</sequence>
<dbReference type="AlphaFoldDB" id="A0A168EJL1"/>
<evidence type="ECO:0000313" key="3">
    <source>
        <dbReference type="Proteomes" id="UP000076744"/>
    </source>
</evidence>
<dbReference type="GO" id="GO:0003677">
    <property type="term" value="F:DNA binding"/>
    <property type="evidence" value="ECO:0007669"/>
    <property type="project" value="UniProtKB-KW"/>
</dbReference>
<dbReference type="STRING" id="1081104.A0A168EJL1"/>
<organism evidence="2 3">
    <name type="scientific">Cordyceps fumosorosea (strain ARSEF 2679)</name>
    <name type="common">Isaria fumosorosea</name>
    <dbReference type="NCBI Taxonomy" id="1081104"/>
    <lineage>
        <taxon>Eukaryota</taxon>
        <taxon>Fungi</taxon>
        <taxon>Dikarya</taxon>
        <taxon>Ascomycota</taxon>
        <taxon>Pezizomycotina</taxon>
        <taxon>Sordariomycetes</taxon>
        <taxon>Hypocreomycetidae</taxon>
        <taxon>Hypocreales</taxon>
        <taxon>Cordycipitaceae</taxon>
        <taxon>Cordyceps</taxon>
    </lineage>
</organism>
<reference evidence="2 3" key="1">
    <citation type="journal article" date="2016" name="Genome Biol. Evol.">
        <title>Divergent and convergent evolution of fungal pathogenicity.</title>
        <authorList>
            <person name="Shang Y."/>
            <person name="Xiao G."/>
            <person name="Zheng P."/>
            <person name="Cen K."/>
            <person name="Zhan S."/>
            <person name="Wang C."/>
        </authorList>
    </citation>
    <scope>NUCLEOTIDE SEQUENCE [LARGE SCALE GENOMIC DNA]</scope>
    <source>
        <strain evidence="2 3">ARSEF 2679</strain>
    </source>
</reference>
<gene>
    <name evidence="2" type="ORF">ISF_00792</name>
</gene>
<protein>
    <submittedName>
        <fullName evidence="2">Homeodomain-like protein</fullName>
    </submittedName>
</protein>
<keyword evidence="2" id="KW-0371">Homeobox</keyword>
<dbReference type="RefSeq" id="XP_018708849.1">
    <property type="nucleotide sequence ID" value="XM_018844399.1"/>
</dbReference>
<dbReference type="Proteomes" id="UP000076744">
    <property type="component" value="Unassembled WGS sequence"/>
</dbReference>
<dbReference type="GeneID" id="30017084"/>
<proteinExistence type="predicted"/>
<comment type="caution">
    <text evidence="2">The sequence shown here is derived from an EMBL/GenBank/DDBJ whole genome shotgun (WGS) entry which is preliminary data.</text>
</comment>